<keyword evidence="1" id="KW-0812">Transmembrane</keyword>
<protein>
    <recommendedName>
        <fullName evidence="4">Serpentine receptor class gamma</fullName>
    </recommendedName>
</protein>
<dbReference type="Proteomes" id="UP000298663">
    <property type="component" value="Unassembled WGS sequence"/>
</dbReference>
<reference evidence="2 3" key="1">
    <citation type="journal article" date="2015" name="Genome Biol.">
        <title>Comparative genomics of Steinernema reveals deeply conserved gene regulatory networks.</title>
        <authorList>
            <person name="Dillman A.R."/>
            <person name="Macchietto M."/>
            <person name="Porter C.F."/>
            <person name="Rogers A."/>
            <person name="Williams B."/>
            <person name="Antoshechkin I."/>
            <person name="Lee M.M."/>
            <person name="Goodwin Z."/>
            <person name="Lu X."/>
            <person name="Lewis E.E."/>
            <person name="Goodrich-Blair H."/>
            <person name="Stock S.P."/>
            <person name="Adams B.J."/>
            <person name="Sternberg P.W."/>
            <person name="Mortazavi A."/>
        </authorList>
    </citation>
    <scope>NUCLEOTIDE SEQUENCE [LARGE SCALE GENOMIC DNA]</scope>
    <source>
        <strain evidence="2 3">ALL</strain>
    </source>
</reference>
<keyword evidence="1" id="KW-1133">Transmembrane helix</keyword>
<evidence type="ECO:0000313" key="3">
    <source>
        <dbReference type="Proteomes" id="UP000298663"/>
    </source>
</evidence>
<dbReference type="SUPFAM" id="SSF81321">
    <property type="entry name" value="Family A G protein-coupled receptor-like"/>
    <property type="match status" value="1"/>
</dbReference>
<evidence type="ECO:0000256" key="1">
    <source>
        <dbReference type="SAM" id="Phobius"/>
    </source>
</evidence>
<dbReference type="EMBL" id="AZBU02000010">
    <property type="protein sequence ID" value="TKR62757.1"/>
    <property type="molecule type" value="Genomic_DNA"/>
</dbReference>
<proteinExistence type="predicted"/>
<keyword evidence="3" id="KW-1185">Reference proteome</keyword>
<feature type="transmembrane region" description="Helical" evidence="1">
    <location>
        <begin position="150"/>
        <end position="171"/>
    </location>
</feature>
<organism evidence="2 3">
    <name type="scientific">Steinernema carpocapsae</name>
    <name type="common">Entomopathogenic nematode</name>
    <dbReference type="NCBI Taxonomy" id="34508"/>
    <lineage>
        <taxon>Eukaryota</taxon>
        <taxon>Metazoa</taxon>
        <taxon>Ecdysozoa</taxon>
        <taxon>Nematoda</taxon>
        <taxon>Chromadorea</taxon>
        <taxon>Rhabditida</taxon>
        <taxon>Tylenchina</taxon>
        <taxon>Panagrolaimomorpha</taxon>
        <taxon>Strongyloidoidea</taxon>
        <taxon>Steinernematidae</taxon>
        <taxon>Steinernema</taxon>
    </lineage>
</organism>
<feature type="transmembrane region" description="Helical" evidence="1">
    <location>
        <begin position="6"/>
        <end position="29"/>
    </location>
</feature>
<keyword evidence="1" id="KW-0472">Membrane</keyword>
<evidence type="ECO:0008006" key="4">
    <source>
        <dbReference type="Google" id="ProtNLM"/>
    </source>
</evidence>
<sequence>MLNILVGFSYSFLALVMLPLYIAIIYLFITKHKYRKYSTYALMSQMGIAQCILSPGHFFTGLAVALKVDYLNTASFFINPYADFKVFPATYTTAYNDNLPATVIVAKVSTSTTLTTSAVTFVVYVVIVSRLIQHKLQNRSDHIALNEKTILLQVAVKFLGDTSMTLLYHVAPHFVGRSDWMSILTYIGYTLVNITLPPIFFLIISRKLRNEVFSIFRWTTLVSSLTT</sequence>
<feature type="transmembrane region" description="Helical" evidence="1">
    <location>
        <begin position="41"/>
        <end position="66"/>
    </location>
</feature>
<feature type="transmembrane region" description="Helical" evidence="1">
    <location>
        <begin position="183"/>
        <end position="204"/>
    </location>
</feature>
<dbReference type="AlphaFoldDB" id="A0A4U5M244"/>
<comment type="caution">
    <text evidence="2">The sequence shown here is derived from an EMBL/GenBank/DDBJ whole genome shotgun (WGS) entry which is preliminary data.</text>
</comment>
<accession>A0A4U5M244</accession>
<evidence type="ECO:0000313" key="2">
    <source>
        <dbReference type="EMBL" id="TKR62757.1"/>
    </source>
</evidence>
<gene>
    <name evidence="2" type="ORF">L596_026675</name>
</gene>
<name>A0A4U5M244_STECR</name>
<reference evidence="2 3" key="2">
    <citation type="journal article" date="2019" name="G3 (Bethesda)">
        <title>Hybrid Assembly of the Genome of the Entomopathogenic Nematode Steinernema carpocapsae Identifies the X-Chromosome.</title>
        <authorList>
            <person name="Serra L."/>
            <person name="Macchietto M."/>
            <person name="Macias-Munoz A."/>
            <person name="McGill C.J."/>
            <person name="Rodriguez I.M."/>
            <person name="Rodriguez B."/>
            <person name="Murad R."/>
            <person name="Mortazavi A."/>
        </authorList>
    </citation>
    <scope>NUCLEOTIDE SEQUENCE [LARGE SCALE GENOMIC DNA]</scope>
    <source>
        <strain evidence="2 3">ALL</strain>
    </source>
</reference>
<feature type="transmembrane region" description="Helical" evidence="1">
    <location>
        <begin position="104"/>
        <end position="129"/>
    </location>
</feature>